<gene>
    <name evidence="1" type="ORF">KIN20_021079</name>
    <name evidence="2" type="ORF">KIN20_037234</name>
</gene>
<dbReference type="EMBL" id="JAHQIW010007467">
    <property type="protein sequence ID" value="KAJ1374531.1"/>
    <property type="molecule type" value="Genomic_DNA"/>
</dbReference>
<sequence>MADQAPMMCNGAMETAAAPSQHLTIGGTISTTNIMANWSRAMWQSVVTRAIRMLALGPLGSNFFAASAVISGN</sequence>
<dbReference type="AlphaFoldDB" id="A0AAD5REF2"/>
<reference evidence="2" key="1">
    <citation type="submission" date="2021-06" db="EMBL/GenBank/DDBJ databases">
        <title>Parelaphostrongylus tenuis whole genome reference sequence.</title>
        <authorList>
            <person name="Garwood T.J."/>
            <person name="Larsen P.A."/>
            <person name="Fountain-Jones N.M."/>
            <person name="Garbe J.R."/>
            <person name="Macchietto M.G."/>
            <person name="Kania S.A."/>
            <person name="Gerhold R.W."/>
            <person name="Richards J.E."/>
            <person name="Wolf T.M."/>
        </authorList>
    </citation>
    <scope>NUCLEOTIDE SEQUENCE</scope>
    <source>
        <strain evidence="2">MNPRO001-30</strain>
        <tissue evidence="2">Meninges</tissue>
    </source>
</reference>
<evidence type="ECO:0000313" key="1">
    <source>
        <dbReference type="EMBL" id="KAJ1361746.1"/>
    </source>
</evidence>
<keyword evidence="3" id="KW-1185">Reference proteome</keyword>
<dbReference type="EMBL" id="JAHQIW010004262">
    <property type="protein sequence ID" value="KAJ1361746.1"/>
    <property type="molecule type" value="Genomic_DNA"/>
</dbReference>
<comment type="caution">
    <text evidence="2">The sequence shown here is derived from an EMBL/GenBank/DDBJ whole genome shotgun (WGS) entry which is preliminary data.</text>
</comment>
<accession>A0AAD5REF2</accession>
<dbReference type="Proteomes" id="UP001196413">
    <property type="component" value="Unassembled WGS sequence"/>
</dbReference>
<evidence type="ECO:0000313" key="3">
    <source>
        <dbReference type="Proteomes" id="UP001196413"/>
    </source>
</evidence>
<organism evidence="2 3">
    <name type="scientific">Parelaphostrongylus tenuis</name>
    <name type="common">Meningeal worm</name>
    <dbReference type="NCBI Taxonomy" id="148309"/>
    <lineage>
        <taxon>Eukaryota</taxon>
        <taxon>Metazoa</taxon>
        <taxon>Ecdysozoa</taxon>
        <taxon>Nematoda</taxon>
        <taxon>Chromadorea</taxon>
        <taxon>Rhabditida</taxon>
        <taxon>Rhabditina</taxon>
        <taxon>Rhabditomorpha</taxon>
        <taxon>Strongyloidea</taxon>
        <taxon>Metastrongylidae</taxon>
        <taxon>Parelaphostrongylus</taxon>
    </lineage>
</organism>
<proteinExistence type="predicted"/>
<protein>
    <submittedName>
        <fullName evidence="2">Uncharacterized protein</fullName>
    </submittedName>
</protein>
<evidence type="ECO:0000313" key="2">
    <source>
        <dbReference type="EMBL" id="KAJ1374531.1"/>
    </source>
</evidence>
<name>A0AAD5REF2_PARTN</name>